<evidence type="ECO:0000313" key="1">
    <source>
        <dbReference type="EMBL" id="EMI27314.1"/>
    </source>
</evidence>
<dbReference type="AlphaFoldDB" id="M5SM67"/>
<evidence type="ECO:0000313" key="2">
    <source>
        <dbReference type="Proteomes" id="UP000011996"/>
    </source>
</evidence>
<dbReference type="PATRIC" id="fig|1263868.3.peg.2212"/>
<accession>M5SM67</accession>
<dbReference type="Proteomes" id="UP000011996">
    <property type="component" value="Unassembled WGS sequence"/>
</dbReference>
<organism evidence="1 2">
    <name type="scientific">Rhodopirellula europaea SH398</name>
    <dbReference type="NCBI Taxonomy" id="1263868"/>
    <lineage>
        <taxon>Bacteria</taxon>
        <taxon>Pseudomonadati</taxon>
        <taxon>Planctomycetota</taxon>
        <taxon>Planctomycetia</taxon>
        <taxon>Pirellulales</taxon>
        <taxon>Pirellulaceae</taxon>
        <taxon>Rhodopirellula</taxon>
    </lineage>
</organism>
<dbReference type="STRING" id="1263868.RESH_02046"/>
<dbReference type="EMBL" id="ANOF01000068">
    <property type="protein sequence ID" value="EMI27314.1"/>
    <property type="molecule type" value="Genomic_DNA"/>
</dbReference>
<gene>
    <name evidence="1" type="ORF">RESH_02046</name>
</gene>
<reference evidence="1 2" key="1">
    <citation type="journal article" date="2013" name="Mar. Genomics">
        <title>Expression of sulfatases in Rhodopirellula baltica and the diversity of sulfatases in the genus Rhodopirellula.</title>
        <authorList>
            <person name="Wegner C.E."/>
            <person name="Richter-Heitmann T."/>
            <person name="Klindworth A."/>
            <person name="Klockow C."/>
            <person name="Richter M."/>
            <person name="Achstetter T."/>
            <person name="Glockner F.O."/>
            <person name="Harder J."/>
        </authorList>
    </citation>
    <scope>NUCLEOTIDE SEQUENCE [LARGE SCALE GENOMIC DNA]</scope>
    <source>
        <strain evidence="1 2">SH398</strain>
    </source>
</reference>
<protein>
    <submittedName>
        <fullName evidence="1">Uncharacterized protein</fullName>
    </submittedName>
</protein>
<name>M5SM67_9BACT</name>
<comment type="caution">
    <text evidence="1">The sequence shown here is derived from an EMBL/GenBank/DDBJ whole genome shotgun (WGS) entry which is preliminary data.</text>
</comment>
<proteinExistence type="predicted"/>
<sequence length="49" mass="5527">MSKRKLHAVRVERPVIKRSVCLIRRNSMGESRASEAFSGLVRKATVDIS</sequence>